<evidence type="ECO:0000256" key="1">
    <source>
        <dbReference type="ARBA" id="ARBA00004496"/>
    </source>
</evidence>
<dbReference type="EMBL" id="BAABCW010000005">
    <property type="protein sequence ID" value="GAA4115705.1"/>
    <property type="molecule type" value="Genomic_DNA"/>
</dbReference>
<dbReference type="Pfam" id="PF14200">
    <property type="entry name" value="RicinB_lectin_2"/>
    <property type="match status" value="1"/>
</dbReference>
<dbReference type="InterPro" id="IPR000772">
    <property type="entry name" value="Ricin_B_lectin"/>
</dbReference>
<dbReference type="Pfam" id="PF06268">
    <property type="entry name" value="Fascin"/>
    <property type="match status" value="1"/>
</dbReference>
<protein>
    <recommendedName>
        <fullName evidence="6">Ricin B lectin domain-containing protein</fullName>
    </recommendedName>
</protein>
<evidence type="ECO:0000313" key="7">
    <source>
        <dbReference type="EMBL" id="GAA4115705.1"/>
    </source>
</evidence>
<comment type="subcellular location">
    <subcellularLocation>
        <location evidence="1">Cytoplasm</location>
    </subcellularLocation>
</comment>
<feature type="domain" description="Ricin B lectin" evidence="6">
    <location>
        <begin position="154"/>
        <end position="287"/>
    </location>
</feature>
<dbReference type="InterPro" id="IPR035992">
    <property type="entry name" value="Ricin_B-like_lectins"/>
</dbReference>
<dbReference type="SMART" id="SM00458">
    <property type="entry name" value="RICIN"/>
    <property type="match status" value="1"/>
</dbReference>
<evidence type="ECO:0000256" key="3">
    <source>
        <dbReference type="ARBA" id="ARBA00022729"/>
    </source>
</evidence>
<comment type="caution">
    <text evidence="7">The sequence shown here is derived from an EMBL/GenBank/DDBJ whole genome shotgun (WGS) entry which is preliminary data.</text>
</comment>
<dbReference type="InterPro" id="IPR026444">
    <property type="entry name" value="Secre_tail"/>
</dbReference>
<gene>
    <name evidence="7" type="ORF">GCM10022393_15970</name>
</gene>
<feature type="chain" id="PRO_5047006447" description="Ricin B lectin domain-containing protein" evidence="5">
    <location>
        <begin position="23"/>
        <end position="520"/>
    </location>
</feature>
<dbReference type="PROSITE" id="PS50231">
    <property type="entry name" value="RICIN_B_LECTIN"/>
    <property type="match status" value="1"/>
</dbReference>
<evidence type="ECO:0000256" key="5">
    <source>
        <dbReference type="SAM" id="SignalP"/>
    </source>
</evidence>
<evidence type="ECO:0000256" key="2">
    <source>
        <dbReference type="ARBA" id="ARBA00022490"/>
    </source>
</evidence>
<evidence type="ECO:0000313" key="8">
    <source>
        <dbReference type="Proteomes" id="UP001500459"/>
    </source>
</evidence>
<dbReference type="SUPFAM" id="SSF50405">
    <property type="entry name" value="Actin-crosslinking proteins"/>
    <property type="match status" value="1"/>
</dbReference>
<dbReference type="InterPro" id="IPR008999">
    <property type="entry name" value="Actin-crosslinking"/>
</dbReference>
<organism evidence="7 8">
    <name type="scientific">Aquimarina addita</name>
    <dbReference type="NCBI Taxonomy" id="870485"/>
    <lineage>
        <taxon>Bacteria</taxon>
        <taxon>Pseudomonadati</taxon>
        <taxon>Bacteroidota</taxon>
        <taxon>Flavobacteriia</taxon>
        <taxon>Flavobacteriales</taxon>
        <taxon>Flavobacteriaceae</taxon>
        <taxon>Aquimarina</taxon>
    </lineage>
</organism>
<keyword evidence="3 5" id="KW-0732">Signal</keyword>
<dbReference type="Proteomes" id="UP001500459">
    <property type="component" value="Unassembled WGS sequence"/>
</dbReference>
<name>A0ABP7XGA0_9FLAO</name>
<keyword evidence="2" id="KW-0963">Cytoplasm</keyword>
<sequence length="520" mass="57022">MKRQLLFLTLLITCFSVSNLFAQLPPGQEPGGKSWADSFQANGLCWCDSTFDHDLDDIDKVSYVINGVKRNIKDICDELKNHPLVRNYQSGDPLYNDIQCGNGPANTAIDETQCPGRVDLGRDGCSEIGPKWDVAWLASRPRFGGGSVDQLFDNGTYYIESPSLNERLFTSSAVNNNVAMDGESTSDQQVWTFSHLGDNVYTIKNSSTNRFLEVPQEICEDQANVGTWTSANNSHQKWQITENGSSYNLKPLHCIGKSLDRIRGASEANVVIHSASNSNVNQKWTIVSTSSNPINSEGVTILGESINKYANISSSSPNNVTTNSTSNFSTFTMEAIGGNQYTFKGENGKYLSSENGTKSVTCNRNAVGAWEIFTLESLGGDVYAIKGNNGLYLSHEFGNKAMNCNRSAIGSWERFVIKDVASSRLAPTTDKVASFQLNQNPISNSDVLSINVNLTDATDAVAQLYNLQGKLIAQQKFNKLDAGTNLITLRELQNATNQMGAYIVRFIANGKAYNKTVLFR</sequence>
<dbReference type="NCBIfam" id="TIGR04183">
    <property type="entry name" value="Por_Secre_tail"/>
    <property type="match status" value="1"/>
</dbReference>
<dbReference type="Gene3D" id="2.80.10.50">
    <property type="match status" value="2"/>
</dbReference>
<dbReference type="RefSeq" id="WP_344926270.1">
    <property type="nucleotide sequence ID" value="NZ_BAABCW010000005.1"/>
</dbReference>
<dbReference type="CDD" id="cd00161">
    <property type="entry name" value="beta-trefoil_Ricin-like"/>
    <property type="match status" value="1"/>
</dbReference>
<evidence type="ECO:0000256" key="4">
    <source>
        <dbReference type="ARBA" id="ARBA00023203"/>
    </source>
</evidence>
<keyword evidence="8" id="KW-1185">Reference proteome</keyword>
<feature type="signal peptide" evidence="5">
    <location>
        <begin position="1"/>
        <end position="22"/>
    </location>
</feature>
<dbReference type="InterPro" id="IPR022768">
    <property type="entry name" value="Fascin-like_dom"/>
</dbReference>
<reference evidence="8" key="1">
    <citation type="journal article" date="2019" name="Int. J. Syst. Evol. Microbiol.">
        <title>The Global Catalogue of Microorganisms (GCM) 10K type strain sequencing project: providing services to taxonomists for standard genome sequencing and annotation.</title>
        <authorList>
            <consortium name="The Broad Institute Genomics Platform"/>
            <consortium name="The Broad Institute Genome Sequencing Center for Infectious Disease"/>
            <person name="Wu L."/>
            <person name="Ma J."/>
        </authorList>
    </citation>
    <scope>NUCLEOTIDE SEQUENCE [LARGE SCALE GENOMIC DNA]</scope>
    <source>
        <strain evidence="8">JCM 17106</strain>
    </source>
</reference>
<evidence type="ECO:0000259" key="6">
    <source>
        <dbReference type="SMART" id="SM00458"/>
    </source>
</evidence>
<dbReference type="CDD" id="cd23342">
    <property type="entry name" value="beta-trefoil_FSCN_ZgPorA-like"/>
    <property type="match status" value="1"/>
</dbReference>
<dbReference type="SUPFAM" id="SSF50370">
    <property type="entry name" value="Ricin B-like lectins"/>
    <property type="match status" value="1"/>
</dbReference>
<keyword evidence="4" id="KW-0009">Actin-binding</keyword>
<accession>A0ABP7XGA0</accession>
<proteinExistence type="predicted"/>